<sequence length="95" mass="10350">MNNQSSGSKDSEDESSVTSSAVEATKGSETVETIDSGGGEEEAEVTAKVTDDPMEEDLVNPATVFCIKLKQPRSNLQSKMSLPELCRNFRVKFYL</sequence>
<protein>
    <submittedName>
        <fullName evidence="2">Uncharacterized protein</fullName>
    </submittedName>
</protein>
<proteinExistence type="predicted"/>
<evidence type="ECO:0000256" key="1">
    <source>
        <dbReference type="SAM" id="MobiDB-lite"/>
    </source>
</evidence>
<comment type="caution">
    <text evidence="2">The sequence shown here is derived from an EMBL/GenBank/DDBJ whole genome shotgun (WGS) entry which is preliminary data.</text>
</comment>
<evidence type="ECO:0000313" key="2">
    <source>
        <dbReference type="EMBL" id="CAK9181777.1"/>
    </source>
</evidence>
<feature type="compositionally biased region" description="Polar residues" evidence="1">
    <location>
        <begin position="17"/>
        <end position="33"/>
    </location>
</feature>
<evidence type="ECO:0000313" key="3">
    <source>
        <dbReference type="Proteomes" id="UP001642360"/>
    </source>
</evidence>
<dbReference type="Proteomes" id="UP001642360">
    <property type="component" value="Unassembled WGS sequence"/>
</dbReference>
<accession>A0ABC8ULK9</accession>
<dbReference type="AlphaFoldDB" id="A0ABC8ULK9"/>
<organism evidence="2 3">
    <name type="scientific">Ilex paraguariensis</name>
    <name type="common">yerba mate</name>
    <dbReference type="NCBI Taxonomy" id="185542"/>
    <lineage>
        <taxon>Eukaryota</taxon>
        <taxon>Viridiplantae</taxon>
        <taxon>Streptophyta</taxon>
        <taxon>Embryophyta</taxon>
        <taxon>Tracheophyta</taxon>
        <taxon>Spermatophyta</taxon>
        <taxon>Magnoliopsida</taxon>
        <taxon>eudicotyledons</taxon>
        <taxon>Gunneridae</taxon>
        <taxon>Pentapetalae</taxon>
        <taxon>asterids</taxon>
        <taxon>campanulids</taxon>
        <taxon>Aquifoliales</taxon>
        <taxon>Aquifoliaceae</taxon>
        <taxon>Ilex</taxon>
    </lineage>
</organism>
<dbReference type="EMBL" id="CAUOFW020008168">
    <property type="protein sequence ID" value="CAK9181777.1"/>
    <property type="molecule type" value="Genomic_DNA"/>
</dbReference>
<name>A0ABC8ULK9_9AQUA</name>
<gene>
    <name evidence="2" type="ORF">ILEXP_LOCUS51890</name>
</gene>
<feature type="region of interest" description="Disordered" evidence="1">
    <location>
        <begin position="1"/>
        <end position="55"/>
    </location>
</feature>
<reference evidence="2 3" key="1">
    <citation type="submission" date="2024-02" db="EMBL/GenBank/DDBJ databases">
        <authorList>
            <person name="Vignale AGUSTIN F."/>
            <person name="Sosa J E."/>
            <person name="Modenutti C."/>
        </authorList>
    </citation>
    <scope>NUCLEOTIDE SEQUENCE [LARGE SCALE GENOMIC DNA]</scope>
</reference>
<keyword evidence="3" id="KW-1185">Reference proteome</keyword>